<dbReference type="Pfam" id="PF00005">
    <property type="entry name" value="ABC_tran"/>
    <property type="match status" value="1"/>
</dbReference>
<dbReference type="EMBL" id="JAQKAB010000008">
    <property type="protein sequence ID" value="MDA7027458.1"/>
    <property type="molecule type" value="Genomic_DNA"/>
</dbReference>
<evidence type="ECO:0000259" key="5">
    <source>
        <dbReference type="PROSITE" id="PS50893"/>
    </source>
</evidence>
<accession>A0ABT4X5I2</accession>
<dbReference type="InterPro" id="IPR017871">
    <property type="entry name" value="ABC_transporter-like_CS"/>
</dbReference>
<dbReference type="InterPro" id="IPR002808">
    <property type="entry name" value="AdoCbi_amidolase"/>
</dbReference>
<gene>
    <name evidence="6" type="ORF">PJ311_12765</name>
</gene>
<keyword evidence="3 6" id="KW-0067">ATP-binding</keyword>
<feature type="domain" description="ABC transporter" evidence="5">
    <location>
        <begin position="2"/>
        <end position="239"/>
    </location>
</feature>
<evidence type="ECO:0000256" key="1">
    <source>
        <dbReference type="ARBA" id="ARBA00022448"/>
    </source>
</evidence>
<dbReference type="SMART" id="SM00382">
    <property type="entry name" value="AAA"/>
    <property type="match status" value="1"/>
</dbReference>
<keyword evidence="1" id="KW-0813">Transport</keyword>
<dbReference type="InterPro" id="IPR003593">
    <property type="entry name" value="AAA+_ATPase"/>
</dbReference>
<dbReference type="Pfam" id="PF01955">
    <property type="entry name" value="CbiZ"/>
    <property type="match status" value="1"/>
</dbReference>
<dbReference type="CDD" id="cd03214">
    <property type="entry name" value="ABC_Iron-Siderophores_B12_Hemin"/>
    <property type="match status" value="1"/>
</dbReference>
<keyword evidence="2" id="KW-0547">Nucleotide-binding</keyword>
<dbReference type="Gene3D" id="3.40.50.300">
    <property type="entry name" value="P-loop containing nucleotide triphosphate hydrolases"/>
    <property type="match status" value="1"/>
</dbReference>
<dbReference type="RefSeq" id="WP_271341300.1">
    <property type="nucleotide sequence ID" value="NZ_JAQKAB010000008.1"/>
</dbReference>
<evidence type="ECO:0000313" key="6">
    <source>
        <dbReference type="EMBL" id="MDA7027458.1"/>
    </source>
</evidence>
<name>A0ABT4X5I2_9BACI</name>
<reference evidence="6 7" key="1">
    <citation type="submission" date="2023-01" db="EMBL/GenBank/DDBJ databases">
        <title>Bacillus changyiensis sp. nov., isolated from a coastal deposit.</title>
        <authorList>
            <person name="Xiao G."/>
            <person name="Lai Q."/>
            <person name="Hu Z."/>
            <person name="Shao Z."/>
        </authorList>
    </citation>
    <scope>NUCLEOTIDE SEQUENCE [LARGE SCALE GENOMIC DNA]</scope>
    <source>
        <strain evidence="6 7">CLL-7-23</strain>
    </source>
</reference>
<dbReference type="PANTHER" id="PTHR42794">
    <property type="entry name" value="HEMIN IMPORT ATP-BINDING PROTEIN HMUV"/>
    <property type="match status" value="1"/>
</dbReference>
<evidence type="ECO:0000256" key="2">
    <source>
        <dbReference type="ARBA" id="ARBA00022741"/>
    </source>
</evidence>
<comment type="caution">
    <text evidence="6">The sequence shown here is derived from an EMBL/GenBank/DDBJ whole genome shotgun (WGS) entry which is preliminary data.</text>
</comment>
<protein>
    <submittedName>
        <fullName evidence="6">ATP-binding cassette domain-containing protein</fullName>
    </submittedName>
</protein>
<keyword evidence="4" id="KW-1278">Translocase</keyword>
<evidence type="ECO:0000313" key="7">
    <source>
        <dbReference type="Proteomes" id="UP001211894"/>
    </source>
</evidence>
<dbReference type="PROSITE" id="PS00211">
    <property type="entry name" value="ABC_TRANSPORTER_1"/>
    <property type="match status" value="1"/>
</dbReference>
<evidence type="ECO:0000256" key="4">
    <source>
        <dbReference type="ARBA" id="ARBA00022967"/>
    </source>
</evidence>
<keyword evidence="7" id="KW-1185">Reference proteome</keyword>
<dbReference type="PROSITE" id="PS50893">
    <property type="entry name" value="ABC_TRANSPORTER_2"/>
    <property type="match status" value="1"/>
</dbReference>
<dbReference type="InterPro" id="IPR003439">
    <property type="entry name" value="ABC_transporter-like_ATP-bd"/>
</dbReference>
<dbReference type="Proteomes" id="UP001211894">
    <property type="component" value="Unassembled WGS sequence"/>
</dbReference>
<dbReference type="PANTHER" id="PTHR42794:SF1">
    <property type="entry name" value="HEMIN IMPORT ATP-BINDING PROTEIN HMUV"/>
    <property type="match status" value="1"/>
</dbReference>
<dbReference type="InterPro" id="IPR027417">
    <property type="entry name" value="P-loop_NTPase"/>
</dbReference>
<proteinExistence type="predicted"/>
<dbReference type="GO" id="GO:0005524">
    <property type="term" value="F:ATP binding"/>
    <property type="evidence" value="ECO:0007669"/>
    <property type="project" value="UniProtKB-KW"/>
</dbReference>
<sequence length="450" mass="49787">MLDVRNMSGGYGRTDVVKHINFSVTKGEFFGILGPNGSGKTTLLKMIGGTLPASEGSVHLAGKPVDSYHPKNLARMMAVLPQKTEQAFPFTVQQTVLFGRYSYQKGLFRQSTEHDKQIVQKVMKQTGILQFASRFLHELSGGEQQRVFLAQALAQEPSILLLDEPTNFLDLSFQKQLLDLIKTLSIEQGLTVISIFHDVNVASLYCDRILLLKRGEIEELQTPENLIQEKKLNDVYETVVKQLDHPYRSNPQITIEPDRKAKPTQAVPFAELLEVTTEGLILQTEKPLRVLSSASIGAGIGWKQTFVSRFTPDMQEDLQSLLPEKNSVCMTFIAAKPKHIAFRPVSVGHVSILIAVIAAADSITIWLMINGELSEQAFVQAFMTVTEAKVEAIKDFSNDMSTGQLDHVLIIADGSGASFDCALKTAPFGLFISQSVYQCVKEAIRKGKES</sequence>
<dbReference type="SUPFAM" id="SSF52540">
    <property type="entry name" value="P-loop containing nucleoside triphosphate hydrolases"/>
    <property type="match status" value="1"/>
</dbReference>
<organism evidence="6 7">
    <name type="scientific">Bacillus changyiensis</name>
    <dbReference type="NCBI Taxonomy" id="3004103"/>
    <lineage>
        <taxon>Bacteria</taxon>
        <taxon>Bacillati</taxon>
        <taxon>Bacillota</taxon>
        <taxon>Bacilli</taxon>
        <taxon>Bacillales</taxon>
        <taxon>Bacillaceae</taxon>
        <taxon>Bacillus</taxon>
    </lineage>
</organism>
<evidence type="ECO:0000256" key="3">
    <source>
        <dbReference type="ARBA" id="ARBA00022840"/>
    </source>
</evidence>